<name>A0A649VTE1_9CAUD</name>
<protein>
    <submittedName>
        <fullName evidence="1">Uncharacterized protein</fullName>
    </submittedName>
</protein>
<organism evidence="1 2">
    <name type="scientific">Gordonia phage EMoore</name>
    <dbReference type="NCBI Taxonomy" id="2656534"/>
    <lineage>
        <taxon>Viruses</taxon>
        <taxon>Duplodnaviria</taxon>
        <taxon>Heunggongvirae</taxon>
        <taxon>Uroviricota</taxon>
        <taxon>Caudoviricetes</taxon>
        <taxon>Stackebrandtviridae</taxon>
        <taxon>Schenleyvirinae</taxon>
        <taxon>Leonardvirus</taxon>
        <taxon>Leonardvirus emoore</taxon>
    </lineage>
</organism>
<evidence type="ECO:0000313" key="1">
    <source>
        <dbReference type="EMBL" id="QGJ95850.1"/>
    </source>
</evidence>
<dbReference type="Proteomes" id="UP000425480">
    <property type="component" value="Segment"/>
</dbReference>
<dbReference type="KEGG" id="vg:63026919"/>
<reference evidence="1 2" key="1">
    <citation type="submission" date="2019-10" db="EMBL/GenBank/DDBJ databases">
        <authorList>
            <person name="Case Z.W."/>
            <person name="Garlena R.A."/>
            <person name="Russell D.A."/>
            <person name="Pope W.H."/>
            <person name="Jacobs-Sera D."/>
            <person name="Hatfull G.F."/>
        </authorList>
    </citation>
    <scope>NUCLEOTIDE SEQUENCE [LARGE SCALE GENOMIC DNA]</scope>
</reference>
<evidence type="ECO:0000313" key="2">
    <source>
        <dbReference type="Proteomes" id="UP000425480"/>
    </source>
</evidence>
<dbReference type="RefSeq" id="YP_010002371.1">
    <property type="nucleotide sequence ID" value="NC_053243.1"/>
</dbReference>
<accession>A0A649VTE1</accession>
<keyword evidence="2" id="KW-1185">Reference proteome</keyword>
<proteinExistence type="predicted"/>
<sequence length="64" mass="7191">MADPEIDDAQRLPMAIKFSRLDTHLIRARIVAVNEDGSREPIACIDYTLEQAAEVAHQLLEAMQ</sequence>
<gene>
    <name evidence="1" type="primary">65</name>
    <name evidence="1" type="ORF">SEA_EMOORE_65</name>
</gene>
<dbReference type="EMBL" id="MN586047">
    <property type="protein sequence ID" value="QGJ95850.1"/>
    <property type="molecule type" value="Genomic_DNA"/>
</dbReference>
<dbReference type="GeneID" id="63026919"/>